<protein>
    <submittedName>
        <fullName evidence="1">Uncharacterized protein</fullName>
    </submittedName>
</protein>
<proteinExistence type="predicted"/>
<comment type="caution">
    <text evidence="1">The sequence shown here is derived from an EMBL/GenBank/DDBJ whole genome shotgun (WGS) entry which is preliminary data.</text>
</comment>
<sequence length="61" mass="7180">MKIKLVTREAELRNRLTTKEMEVYWRCLAVDKFFLSKPEQYNVCGYEAAVPLARSQQLRAS</sequence>
<evidence type="ECO:0000313" key="2">
    <source>
        <dbReference type="Proteomes" id="UP000324222"/>
    </source>
</evidence>
<keyword evidence="2" id="KW-1185">Reference proteome</keyword>
<evidence type="ECO:0000313" key="1">
    <source>
        <dbReference type="EMBL" id="MPC67255.1"/>
    </source>
</evidence>
<reference evidence="1 2" key="1">
    <citation type="submission" date="2019-05" db="EMBL/GenBank/DDBJ databases">
        <title>Another draft genome of Portunus trituberculatus and its Hox gene families provides insights of decapod evolution.</title>
        <authorList>
            <person name="Jeong J.-H."/>
            <person name="Song I."/>
            <person name="Kim S."/>
            <person name="Choi T."/>
            <person name="Kim D."/>
            <person name="Ryu S."/>
            <person name="Kim W."/>
        </authorList>
    </citation>
    <scope>NUCLEOTIDE SEQUENCE [LARGE SCALE GENOMIC DNA]</scope>
    <source>
        <tissue evidence="1">Muscle</tissue>
    </source>
</reference>
<dbReference type="EMBL" id="VSRR010025981">
    <property type="protein sequence ID" value="MPC67255.1"/>
    <property type="molecule type" value="Genomic_DNA"/>
</dbReference>
<organism evidence="1 2">
    <name type="scientific">Portunus trituberculatus</name>
    <name type="common">Swimming crab</name>
    <name type="synonym">Neptunus trituberculatus</name>
    <dbReference type="NCBI Taxonomy" id="210409"/>
    <lineage>
        <taxon>Eukaryota</taxon>
        <taxon>Metazoa</taxon>
        <taxon>Ecdysozoa</taxon>
        <taxon>Arthropoda</taxon>
        <taxon>Crustacea</taxon>
        <taxon>Multicrustacea</taxon>
        <taxon>Malacostraca</taxon>
        <taxon>Eumalacostraca</taxon>
        <taxon>Eucarida</taxon>
        <taxon>Decapoda</taxon>
        <taxon>Pleocyemata</taxon>
        <taxon>Brachyura</taxon>
        <taxon>Eubrachyura</taxon>
        <taxon>Portunoidea</taxon>
        <taxon>Portunidae</taxon>
        <taxon>Portuninae</taxon>
        <taxon>Portunus</taxon>
    </lineage>
</organism>
<dbReference type="AlphaFoldDB" id="A0A5B7HCD9"/>
<accession>A0A5B7HCD9</accession>
<gene>
    <name evidence="1" type="ORF">E2C01_061428</name>
</gene>
<dbReference type="Proteomes" id="UP000324222">
    <property type="component" value="Unassembled WGS sequence"/>
</dbReference>
<name>A0A5B7HCD9_PORTR</name>